<proteinExistence type="predicted"/>
<evidence type="ECO:0000313" key="1">
    <source>
        <dbReference type="EMBL" id="GJS98520.1"/>
    </source>
</evidence>
<sequence>MKEQAYNEIKTKNKIQEHNVEAISRNLRSRYDCEHGSSESIRNQASGEIVSLKISSQTRKLVSSDFRVPTTTNPVFGLDMETGWSVNFEGRVMFRVMKRLKGLKSPFRKLLHNHGNLHEWVNKIRLELDEAQKAIDRDPSSSILREEHAHYLIAFKKA</sequence>
<accession>A0ABQ5A7A5</accession>
<reference evidence="1" key="1">
    <citation type="journal article" date="2022" name="Int. J. Mol. Sci.">
        <title>Draft Genome of Tanacetum Coccineum: Genomic Comparison of Closely Related Tanacetum-Family Plants.</title>
        <authorList>
            <person name="Yamashiro T."/>
            <person name="Shiraishi A."/>
            <person name="Nakayama K."/>
            <person name="Satake H."/>
        </authorList>
    </citation>
    <scope>NUCLEOTIDE SEQUENCE</scope>
</reference>
<dbReference type="EMBL" id="BQNB010012050">
    <property type="protein sequence ID" value="GJS98520.1"/>
    <property type="molecule type" value="Genomic_DNA"/>
</dbReference>
<organism evidence="1 2">
    <name type="scientific">Tanacetum coccineum</name>
    <dbReference type="NCBI Taxonomy" id="301880"/>
    <lineage>
        <taxon>Eukaryota</taxon>
        <taxon>Viridiplantae</taxon>
        <taxon>Streptophyta</taxon>
        <taxon>Embryophyta</taxon>
        <taxon>Tracheophyta</taxon>
        <taxon>Spermatophyta</taxon>
        <taxon>Magnoliopsida</taxon>
        <taxon>eudicotyledons</taxon>
        <taxon>Gunneridae</taxon>
        <taxon>Pentapetalae</taxon>
        <taxon>asterids</taxon>
        <taxon>campanulids</taxon>
        <taxon>Asterales</taxon>
        <taxon>Asteraceae</taxon>
        <taxon>Asteroideae</taxon>
        <taxon>Anthemideae</taxon>
        <taxon>Anthemidinae</taxon>
        <taxon>Tanacetum</taxon>
    </lineage>
</organism>
<evidence type="ECO:0000313" key="2">
    <source>
        <dbReference type="Proteomes" id="UP001151760"/>
    </source>
</evidence>
<protein>
    <submittedName>
        <fullName evidence="1">Uncharacterized protein</fullName>
    </submittedName>
</protein>
<comment type="caution">
    <text evidence="1">The sequence shown here is derived from an EMBL/GenBank/DDBJ whole genome shotgun (WGS) entry which is preliminary data.</text>
</comment>
<keyword evidence="2" id="KW-1185">Reference proteome</keyword>
<reference evidence="1" key="2">
    <citation type="submission" date="2022-01" db="EMBL/GenBank/DDBJ databases">
        <authorList>
            <person name="Yamashiro T."/>
            <person name="Shiraishi A."/>
            <person name="Satake H."/>
            <person name="Nakayama K."/>
        </authorList>
    </citation>
    <scope>NUCLEOTIDE SEQUENCE</scope>
</reference>
<dbReference type="Proteomes" id="UP001151760">
    <property type="component" value="Unassembled WGS sequence"/>
</dbReference>
<gene>
    <name evidence="1" type="ORF">Tco_0819690</name>
</gene>
<name>A0ABQ5A7A5_9ASTR</name>